<feature type="DNA-binding region" description="H-T-H motif" evidence="4">
    <location>
        <begin position="42"/>
        <end position="61"/>
    </location>
</feature>
<dbReference type="GO" id="GO:0003700">
    <property type="term" value="F:DNA-binding transcription factor activity"/>
    <property type="evidence" value="ECO:0007669"/>
    <property type="project" value="TreeGrafter"/>
</dbReference>
<dbReference type="Gene3D" id="1.10.357.10">
    <property type="entry name" value="Tetracycline Repressor, domain 2"/>
    <property type="match status" value="1"/>
</dbReference>
<evidence type="ECO:0000256" key="4">
    <source>
        <dbReference type="PROSITE-ProRule" id="PRU00335"/>
    </source>
</evidence>
<evidence type="ECO:0000313" key="6">
    <source>
        <dbReference type="EMBL" id="WEK04939.1"/>
    </source>
</evidence>
<gene>
    <name evidence="6" type="ORF">P0Y65_01410</name>
</gene>
<dbReference type="AlphaFoldDB" id="A0AAJ5VWZ6"/>
<evidence type="ECO:0000256" key="3">
    <source>
        <dbReference type="ARBA" id="ARBA00023163"/>
    </source>
</evidence>
<keyword evidence="3" id="KW-0804">Transcription</keyword>
<keyword evidence="2 4" id="KW-0238">DNA-binding</keyword>
<dbReference type="PANTHER" id="PTHR30055:SF234">
    <property type="entry name" value="HTH-TYPE TRANSCRIPTIONAL REGULATOR BETI"/>
    <property type="match status" value="1"/>
</dbReference>
<keyword evidence="1" id="KW-0805">Transcription regulation</keyword>
<name>A0AAJ5VWZ6_9HYPH</name>
<dbReference type="PANTHER" id="PTHR30055">
    <property type="entry name" value="HTH-TYPE TRANSCRIPTIONAL REGULATOR RUTR"/>
    <property type="match status" value="1"/>
</dbReference>
<dbReference type="SUPFAM" id="SSF46689">
    <property type="entry name" value="Homeodomain-like"/>
    <property type="match status" value="1"/>
</dbReference>
<dbReference type="Proteomes" id="UP001217476">
    <property type="component" value="Chromosome"/>
</dbReference>
<reference evidence="6" key="1">
    <citation type="submission" date="2023-03" db="EMBL/GenBank/DDBJ databases">
        <title>Andean soil-derived lignocellulolytic bacterial consortium as a source of novel taxa and putative plastic-active enzymes.</title>
        <authorList>
            <person name="Diaz-Garcia L."/>
            <person name="Chuvochina M."/>
            <person name="Feuerriegel G."/>
            <person name="Bunk B."/>
            <person name="Sproer C."/>
            <person name="Streit W.R."/>
            <person name="Rodriguez L.M."/>
            <person name="Overmann J."/>
            <person name="Jimenez D.J."/>
        </authorList>
    </citation>
    <scope>NUCLEOTIDE SEQUENCE</scope>
    <source>
        <strain evidence="6">MAG 4196</strain>
    </source>
</reference>
<dbReference type="EMBL" id="CP119312">
    <property type="protein sequence ID" value="WEK04939.1"/>
    <property type="molecule type" value="Genomic_DNA"/>
</dbReference>
<dbReference type="InterPro" id="IPR001647">
    <property type="entry name" value="HTH_TetR"/>
</dbReference>
<dbReference type="InterPro" id="IPR009057">
    <property type="entry name" value="Homeodomain-like_sf"/>
</dbReference>
<dbReference type="PRINTS" id="PR00455">
    <property type="entry name" value="HTHTETR"/>
</dbReference>
<dbReference type="PROSITE" id="PS50977">
    <property type="entry name" value="HTH_TETR_2"/>
    <property type="match status" value="1"/>
</dbReference>
<dbReference type="Pfam" id="PF00440">
    <property type="entry name" value="TetR_N"/>
    <property type="match status" value="1"/>
</dbReference>
<sequence length="236" mass="25394">MQAEPAEDHRTRTAAHRRLRMRRRLVESALEVIARDGLEATTIDTVIRTAGVSRGSFYNYFDSTEDLVQAASNDLKGEMLLQVIKATQGHPDPATRLAAGFKTFAVTVATYPELAQFVQGLDLSAANTASAVSERFPIFLRNGIAAGQFVEQPPAVMIDLVTGCVIKCVARTISGTADATYVRHLVAGVLRGLGLPPDQAWQISAVEAGPIDIPADGLLGRLHQMRHNHATLAQGV</sequence>
<proteinExistence type="predicted"/>
<dbReference type="PROSITE" id="PS01081">
    <property type="entry name" value="HTH_TETR_1"/>
    <property type="match status" value="1"/>
</dbReference>
<dbReference type="GO" id="GO:0000976">
    <property type="term" value="F:transcription cis-regulatory region binding"/>
    <property type="evidence" value="ECO:0007669"/>
    <property type="project" value="TreeGrafter"/>
</dbReference>
<dbReference type="InterPro" id="IPR050109">
    <property type="entry name" value="HTH-type_TetR-like_transc_reg"/>
</dbReference>
<organism evidence="6 7">
    <name type="scientific">Candidatus Devosia phytovorans</name>
    <dbReference type="NCBI Taxonomy" id="3121372"/>
    <lineage>
        <taxon>Bacteria</taxon>
        <taxon>Pseudomonadati</taxon>
        <taxon>Pseudomonadota</taxon>
        <taxon>Alphaproteobacteria</taxon>
        <taxon>Hyphomicrobiales</taxon>
        <taxon>Devosiaceae</taxon>
        <taxon>Devosia</taxon>
    </lineage>
</organism>
<evidence type="ECO:0000313" key="7">
    <source>
        <dbReference type="Proteomes" id="UP001217476"/>
    </source>
</evidence>
<dbReference type="InterPro" id="IPR023772">
    <property type="entry name" value="DNA-bd_HTH_TetR-type_CS"/>
</dbReference>
<evidence type="ECO:0000256" key="2">
    <source>
        <dbReference type="ARBA" id="ARBA00023125"/>
    </source>
</evidence>
<feature type="domain" description="HTH tetR-type" evidence="5">
    <location>
        <begin position="19"/>
        <end position="79"/>
    </location>
</feature>
<evidence type="ECO:0000256" key="1">
    <source>
        <dbReference type="ARBA" id="ARBA00023015"/>
    </source>
</evidence>
<protein>
    <submittedName>
        <fullName evidence="6">TetR/AcrR family transcriptional regulator</fullName>
    </submittedName>
</protein>
<accession>A0AAJ5VWZ6</accession>
<evidence type="ECO:0000259" key="5">
    <source>
        <dbReference type="PROSITE" id="PS50977"/>
    </source>
</evidence>